<comment type="subcellular location">
    <subcellularLocation>
        <location evidence="1">Membrane</location>
        <topology evidence="1">Multi-pass membrane protein</topology>
    </subcellularLocation>
</comment>
<accession>A0A813WX74</accession>
<keyword evidence="3" id="KW-1133">Transmembrane helix</keyword>
<evidence type="ECO:0000256" key="1">
    <source>
        <dbReference type="ARBA" id="ARBA00004141"/>
    </source>
</evidence>
<feature type="transmembrane region" description="Helical" evidence="3">
    <location>
        <begin position="202"/>
        <end position="223"/>
    </location>
</feature>
<feature type="transmembrane region" description="Helical" evidence="3">
    <location>
        <begin position="243"/>
        <end position="263"/>
    </location>
</feature>
<feature type="transmembrane region" description="Helical" evidence="3">
    <location>
        <begin position="335"/>
        <end position="356"/>
    </location>
</feature>
<dbReference type="InterPro" id="IPR020846">
    <property type="entry name" value="MFS_dom"/>
</dbReference>
<proteinExistence type="predicted"/>
<dbReference type="AlphaFoldDB" id="A0A813WX74"/>
<dbReference type="PANTHER" id="PTHR11388:SF100">
    <property type="entry name" value="SOLUTE CARRIER ORGANIC ANION TRANSPORTER FAMILY MEMBER 4A1"/>
    <property type="match status" value="1"/>
</dbReference>
<feature type="transmembrane region" description="Helical" evidence="3">
    <location>
        <begin position="368"/>
        <end position="386"/>
    </location>
</feature>
<dbReference type="InterPro" id="IPR036259">
    <property type="entry name" value="MFS_trans_sf"/>
</dbReference>
<dbReference type="GO" id="GO:0015347">
    <property type="term" value="F:sodium-independent organic anion transmembrane transporter activity"/>
    <property type="evidence" value="ECO:0007669"/>
    <property type="project" value="TreeGrafter"/>
</dbReference>
<dbReference type="EMBL" id="CAJNOC010001404">
    <property type="protein sequence ID" value="CAF0861891.1"/>
    <property type="molecule type" value="Genomic_DNA"/>
</dbReference>
<reference evidence="5" key="1">
    <citation type="submission" date="2021-02" db="EMBL/GenBank/DDBJ databases">
        <authorList>
            <person name="Nowell W R."/>
        </authorList>
    </citation>
    <scope>NUCLEOTIDE SEQUENCE</scope>
    <source>
        <strain evidence="5">Ploen Becks lab</strain>
    </source>
</reference>
<feature type="transmembrane region" description="Helical" evidence="3">
    <location>
        <begin position="67"/>
        <end position="87"/>
    </location>
</feature>
<dbReference type="SUPFAM" id="SSF103473">
    <property type="entry name" value="MFS general substrate transporter"/>
    <property type="match status" value="1"/>
</dbReference>
<keyword evidence="3" id="KW-0812">Transmembrane</keyword>
<dbReference type="Proteomes" id="UP000663879">
    <property type="component" value="Unassembled WGS sequence"/>
</dbReference>
<evidence type="ECO:0000256" key="2">
    <source>
        <dbReference type="ARBA" id="ARBA00023157"/>
    </source>
</evidence>
<feature type="transmembrane region" description="Helical" evidence="3">
    <location>
        <begin position="99"/>
        <end position="117"/>
    </location>
</feature>
<sequence>MNTNLPNNHENITFKKLKKLLIIKNNNIALIVLSLCAFVQNAIVSGANNAILTTIERAFFMSSLDSALFLIVYDIANILASPIIGYYGDRRSKTKIISLSMIGLSLGSFLMIIPHFFHFNTLNSENFELSQEQGLCHLTNYSLINSRISSRPKYPNLFLNKMKFFFYASNMINGVSSVALYTIVISYIENIFKKEKVHLRQGFYYASGAIGVGIGMLATGNFLNINPKKKSFLQNFNWIGAWWIIYIISIGVNLFLSFIILLFSSKLILVKNDESSKSGNLNDFLKNACKIMTNKVFIFITICTTFETFLIKGFSSNLTKFLEYQFRLPASTATMIAGGIGLISLVFGPLLGAYIVKKLNWNVKKCSKFVLIILTITSFIFLGLIFTCPQEKFIKDNSNFIKSIPKSTCMCDTHSFYPLCHKNKFIFQSPCHAGCLKFSKPNNFFKCLGIDSYLNQSIFLQPCSRPNNYCTLNLIGISMNGLVVLFLSSIVILPILRIILESIDVENQSFALGIRSLINRLFGNIPGPIVFAIFIDRSCILWTKSPMTGSRVCRLYNNKSFSISLGILGSIIRFLSAVSAFLTFCFVRRQDKVSITDLTRPIENLKNDENVHSNKPIEQNDYRVNTVA</sequence>
<organism evidence="5 6">
    <name type="scientific">Brachionus calyciflorus</name>
    <dbReference type="NCBI Taxonomy" id="104777"/>
    <lineage>
        <taxon>Eukaryota</taxon>
        <taxon>Metazoa</taxon>
        <taxon>Spiralia</taxon>
        <taxon>Gnathifera</taxon>
        <taxon>Rotifera</taxon>
        <taxon>Eurotatoria</taxon>
        <taxon>Monogononta</taxon>
        <taxon>Pseudotrocha</taxon>
        <taxon>Ploima</taxon>
        <taxon>Brachionidae</taxon>
        <taxon>Brachionus</taxon>
    </lineage>
</organism>
<dbReference type="PROSITE" id="PS50850">
    <property type="entry name" value="MFS"/>
    <property type="match status" value="1"/>
</dbReference>
<feature type="transmembrane region" description="Helical" evidence="3">
    <location>
        <begin position="296"/>
        <end position="315"/>
    </location>
</feature>
<evidence type="ECO:0000256" key="3">
    <source>
        <dbReference type="SAM" id="Phobius"/>
    </source>
</evidence>
<keyword evidence="3" id="KW-0472">Membrane</keyword>
<gene>
    <name evidence="5" type="ORF">OXX778_LOCUS9485</name>
</gene>
<evidence type="ECO:0000259" key="4">
    <source>
        <dbReference type="PROSITE" id="PS50850"/>
    </source>
</evidence>
<feature type="domain" description="Major facilitator superfamily (MFS) profile" evidence="4">
    <location>
        <begin position="29"/>
        <end position="591"/>
    </location>
</feature>
<feature type="transmembrane region" description="Helical" evidence="3">
    <location>
        <begin position="164"/>
        <end position="190"/>
    </location>
</feature>
<feature type="transmembrane region" description="Helical" evidence="3">
    <location>
        <begin position="563"/>
        <end position="587"/>
    </location>
</feature>
<name>A0A813WX74_9BILA</name>
<evidence type="ECO:0000313" key="6">
    <source>
        <dbReference type="Proteomes" id="UP000663879"/>
    </source>
</evidence>
<dbReference type="GO" id="GO:0043252">
    <property type="term" value="P:sodium-independent organic anion transport"/>
    <property type="evidence" value="ECO:0007669"/>
    <property type="project" value="TreeGrafter"/>
</dbReference>
<dbReference type="OrthoDB" id="5062115at2759"/>
<feature type="transmembrane region" description="Helical" evidence="3">
    <location>
        <begin position="521"/>
        <end position="543"/>
    </location>
</feature>
<protein>
    <recommendedName>
        <fullName evidence="4">Major facilitator superfamily (MFS) profile domain-containing protein</fullName>
    </recommendedName>
</protein>
<dbReference type="Gene3D" id="1.20.1250.20">
    <property type="entry name" value="MFS general substrate transporter like domains"/>
    <property type="match status" value="1"/>
</dbReference>
<dbReference type="PANTHER" id="PTHR11388">
    <property type="entry name" value="ORGANIC ANION TRANSPORTER"/>
    <property type="match status" value="1"/>
</dbReference>
<keyword evidence="2" id="KW-1015">Disulfide bond</keyword>
<evidence type="ECO:0000313" key="5">
    <source>
        <dbReference type="EMBL" id="CAF0861891.1"/>
    </source>
</evidence>
<feature type="transmembrane region" description="Helical" evidence="3">
    <location>
        <begin position="28"/>
        <end position="47"/>
    </location>
</feature>
<feature type="transmembrane region" description="Helical" evidence="3">
    <location>
        <begin position="474"/>
        <end position="500"/>
    </location>
</feature>
<dbReference type="InterPro" id="IPR004156">
    <property type="entry name" value="OATP"/>
</dbReference>
<comment type="caution">
    <text evidence="5">The sequence shown here is derived from an EMBL/GenBank/DDBJ whole genome shotgun (WGS) entry which is preliminary data.</text>
</comment>
<dbReference type="GO" id="GO:0016323">
    <property type="term" value="C:basolateral plasma membrane"/>
    <property type="evidence" value="ECO:0007669"/>
    <property type="project" value="TreeGrafter"/>
</dbReference>
<dbReference type="Pfam" id="PF03137">
    <property type="entry name" value="OATP"/>
    <property type="match status" value="1"/>
</dbReference>
<keyword evidence="6" id="KW-1185">Reference proteome</keyword>